<dbReference type="InterPro" id="IPR011008">
    <property type="entry name" value="Dimeric_a/b-barrel"/>
</dbReference>
<protein>
    <submittedName>
        <fullName evidence="5">DNA-binding transcriptional regulator AsnC</fullName>
    </submittedName>
</protein>
<dbReference type="EMBL" id="CYSA01000015">
    <property type="protein sequence ID" value="CUH64474.1"/>
    <property type="molecule type" value="Genomic_DNA"/>
</dbReference>
<dbReference type="InterPro" id="IPR019888">
    <property type="entry name" value="Tscrpt_reg_AsnC-like"/>
</dbReference>
<dbReference type="STRING" id="53501.SAMN04488043_102376"/>
<dbReference type="InterPro" id="IPR000485">
    <property type="entry name" value="AsnC-type_HTH_dom"/>
</dbReference>
<dbReference type="GO" id="GO:0043565">
    <property type="term" value="F:sequence-specific DNA binding"/>
    <property type="evidence" value="ECO:0007669"/>
    <property type="project" value="InterPro"/>
</dbReference>
<name>A0A0N7LUU5_THAGE</name>
<feature type="domain" description="HTH asnC-type" evidence="4">
    <location>
        <begin position="4"/>
        <end position="65"/>
    </location>
</feature>
<keyword evidence="1" id="KW-0805">Transcription regulation</keyword>
<evidence type="ECO:0000256" key="2">
    <source>
        <dbReference type="ARBA" id="ARBA00023125"/>
    </source>
</evidence>
<dbReference type="Pfam" id="PF13412">
    <property type="entry name" value="HTH_24"/>
    <property type="match status" value="1"/>
</dbReference>
<dbReference type="Gene3D" id="1.10.10.10">
    <property type="entry name" value="Winged helix-like DNA-binding domain superfamily/Winged helix DNA-binding domain"/>
    <property type="match status" value="1"/>
</dbReference>
<dbReference type="InterPro" id="IPR036390">
    <property type="entry name" value="WH_DNA-bd_sf"/>
</dbReference>
<accession>A0A0N7LUU5</accession>
<keyword evidence="3" id="KW-0804">Transcription</keyword>
<dbReference type="InterPro" id="IPR019887">
    <property type="entry name" value="Tscrpt_reg_AsnC/Lrp_C"/>
</dbReference>
<keyword evidence="2 5" id="KW-0238">DNA-binding</keyword>
<dbReference type="Gene3D" id="3.30.70.920">
    <property type="match status" value="1"/>
</dbReference>
<dbReference type="Proteomes" id="UP000051587">
    <property type="component" value="Unassembled WGS sequence"/>
</dbReference>
<dbReference type="PROSITE" id="PS50956">
    <property type="entry name" value="HTH_ASNC_2"/>
    <property type="match status" value="1"/>
</dbReference>
<dbReference type="GO" id="GO:0043200">
    <property type="term" value="P:response to amino acid"/>
    <property type="evidence" value="ECO:0007669"/>
    <property type="project" value="TreeGrafter"/>
</dbReference>
<dbReference type="PANTHER" id="PTHR30154">
    <property type="entry name" value="LEUCINE-RESPONSIVE REGULATORY PROTEIN"/>
    <property type="match status" value="1"/>
</dbReference>
<dbReference type="SMART" id="SM00344">
    <property type="entry name" value="HTH_ASNC"/>
    <property type="match status" value="1"/>
</dbReference>
<dbReference type="Pfam" id="PF01037">
    <property type="entry name" value="AsnC_trans_reg"/>
    <property type="match status" value="1"/>
</dbReference>
<gene>
    <name evidence="5" type="ORF">TG4357_01301</name>
</gene>
<sequence>MPELTTTDRRLIAALRENARASITELAHIAGVSRTTVKTRIDALVSDGRIRKFTIETDADQQDQVRAITTIELQGSMSRAVIRTLRAIPEVSSIHSTNGAWDLVVEVRAESLQQFDRILREIREVKGVLNSETSLLLSSVIE</sequence>
<reference evidence="5 6" key="1">
    <citation type="submission" date="2015-09" db="EMBL/GenBank/DDBJ databases">
        <authorList>
            <consortium name="Swine Surveillance"/>
        </authorList>
    </citation>
    <scope>NUCLEOTIDE SEQUENCE [LARGE SCALE GENOMIC DNA]</scope>
    <source>
        <strain evidence="5 6">CECT 4357</strain>
    </source>
</reference>
<dbReference type="OrthoDB" id="9809462at2"/>
<evidence type="ECO:0000259" key="4">
    <source>
        <dbReference type="PROSITE" id="PS50956"/>
    </source>
</evidence>
<evidence type="ECO:0000313" key="5">
    <source>
        <dbReference type="EMBL" id="CUH64474.1"/>
    </source>
</evidence>
<dbReference type="AlphaFoldDB" id="A0A0N7LUU5"/>
<organism evidence="5 6">
    <name type="scientific">Thalassovita gelatinovora</name>
    <name type="common">Thalassobius gelatinovorus</name>
    <dbReference type="NCBI Taxonomy" id="53501"/>
    <lineage>
        <taxon>Bacteria</taxon>
        <taxon>Pseudomonadati</taxon>
        <taxon>Pseudomonadota</taxon>
        <taxon>Alphaproteobacteria</taxon>
        <taxon>Rhodobacterales</taxon>
        <taxon>Roseobacteraceae</taxon>
        <taxon>Thalassovita</taxon>
    </lineage>
</organism>
<dbReference type="InterPro" id="IPR036388">
    <property type="entry name" value="WH-like_DNA-bd_sf"/>
</dbReference>
<dbReference type="SUPFAM" id="SSF46785">
    <property type="entry name" value="Winged helix' DNA-binding domain"/>
    <property type="match status" value="1"/>
</dbReference>
<dbReference type="RefSeq" id="WP_058262050.1">
    <property type="nucleotide sequence ID" value="NZ_CP051181.1"/>
</dbReference>
<evidence type="ECO:0000256" key="3">
    <source>
        <dbReference type="ARBA" id="ARBA00023163"/>
    </source>
</evidence>
<dbReference type="PRINTS" id="PR00033">
    <property type="entry name" value="HTHASNC"/>
</dbReference>
<dbReference type="PANTHER" id="PTHR30154:SF34">
    <property type="entry name" value="TRANSCRIPTIONAL REGULATOR AZLB"/>
    <property type="match status" value="1"/>
</dbReference>
<evidence type="ECO:0000313" key="6">
    <source>
        <dbReference type="Proteomes" id="UP000051587"/>
    </source>
</evidence>
<dbReference type="GO" id="GO:0005829">
    <property type="term" value="C:cytosol"/>
    <property type="evidence" value="ECO:0007669"/>
    <property type="project" value="TreeGrafter"/>
</dbReference>
<keyword evidence="6" id="KW-1185">Reference proteome</keyword>
<dbReference type="SUPFAM" id="SSF54909">
    <property type="entry name" value="Dimeric alpha+beta barrel"/>
    <property type="match status" value="1"/>
</dbReference>
<evidence type="ECO:0000256" key="1">
    <source>
        <dbReference type="ARBA" id="ARBA00023015"/>
    </source>
</evidence>
<proteinExistence type="predicted"/>